<protein>
    <submittedName>
        <fullName evidence="1">15431_t:CDS:1</fullName>
    </submittedName>
</protein>
<name>A0ACA9R2U4_9GLOM</name>
<dbReference type="Proteomes" id="UP000789525">
    <property type="component" value="Unassembled WGS sequence"/>
</dbReference>
<keyword evidence="2" id="KW-1185">Reference proteome</keyword>
<evidence type="ECO:0000313" key="1">
    <source>
        <dbReference type="EMBL" id="CAG8774751.1"/>
    </source>
</evidence>
<organism evidence="1 2">
    <name type="scientific">Acaulospora colombiana</name>
    <dbReference type="NCBI Taxonomy" id="27376"/>
    <lineage>
        <taxon>Eukaryota</taxon>
        <taxon>Fungi</taxon>
        <taxon>Fungi incertae sedis</taxon>
        <taxon>Mucoromycota</taxon>
        <taxon>Glomeromycotina</taxon>
        <taxon>Glomeromycetes</taxon>
        <taxon>Diversisporales</taxon>
        <taxon>Acaulosporaceae</taxon>
        <taxon>Acaulospora</taxon>
    </lineage>
</organism>
<reference evidence="1" key="1">
    <citation type="submission" date="2021-06" db="EMBL/GenBank/DDBJ databases">
        <authorList>
            <person name="Kallberg Y."/>
            <person name="Tangrot J."/>
            <person name="Rosling A."/>
        </authorList>
    </citation>
    <scope>NUCLEOTIDE SEQUENCE</scope>
    <source>
        <strain evidence="1">CL356</strain>
    </source>
</reference>
<gene>
    <name evidence="1" type="ORF">ACOLOM_LOCUS14020</name>
</gene>
<comment type="caution">
    <text evidence="1">The sequence shown here is derived from an EMBL/GenBank/DDBJ whole genome shotgun (WGS) entry which is preliminary data.</text>
</comment>
<sequence>EIEESGEWRPNNLTILDLNMLFKANLIKESEKMVFDTQTRLTSAVAQLRDLVGSEELNAAEASLYESNV</sequence>
<dbReference type="EMBL" id="CAJVPT010067308">
    <property type="protein sequence ID" value="CAG8774751.1"/>
    <property type="molecule type" value="Genomic_DNA"/>
</dbReference>
<proteinExistence type="predicted"/>
<feature type="non-terminal residue" evidence="1">
    <location>
        <position position="1"/>
    </location>
</feature>
<accession>A0ACA9R2U4</accession>
<evidence type="ECO:0000313" key="2">
    <source>
        <dbReference type="Proteomes" id="UP000789525"/>
    </source>
</evidence>